<feature type="compositionally biased region" description="Basic and acidic residues" evidence="1">
    <location>
        <begin position="60"/>
        <end position="73"/>
    </location>
</feature>
<evidence type="ECO:0000313" key="3">
    <source>
        <dbReference type="Proteomes" id="UP000257109"/>
    </source>
</evidence>
<dbReference type="PANTHER" id="PTHR35046:SF9">
    <property type="entry name" value="RNA-DIRECTED DNA POLYMERASE"/>
    <property type="match status" value="1"/>
</dbReference>
<dbReference type="PANTHER" id="PTHR35046">
    <property type="entry name" value="ZINC KNUCKLE (CCHC-TYPE) FAMILY PROTEIN"/>
    <property type="match status" value="1"/>
</dbReference>
<sequence length="73" mass="8452">MEMTMTRANTLEDQEATMVRFLKGMNHDIANVVEMYQYVELQEMVHQNSNSSSFPWKNNSKKEVVGSHSKVVD</sequence>
<organism evidence="2 3">
    <name type="scientific">Mucuna pruriens</name>
    <name type="common">Velvet bean</name>
    <name type="synonym">Dolichos pruriens</name>
    <dbReference type="NCBI Taxonomy" id="157652"/>
    <lineage>
        <taxon>Eukaryota</taxon>
        <taxon>Viridiplantae</taxon>
        <taxon>Streptophyta</taxon>
        <taxon>Embryophyta</taxon>
        <taxon>Tracheophyta</taxon>
        <taxon>Spermatophyta</taxon>
        <taxon>Magnoliopsida</taxon>
        <taxon>eudicotyledons</taxon>
        <taxon>Gunneridae</taxon>
        <taxon>Pentapetalae</taxon>
        <taxon>rosids</taxon>
        <taxon>fabids</taxon>
        <taxon>Fabales</taxon>
        <taxon>Fabaceae</taxon>
        <taxon>Papilionoideae</taxon>
        <taxon>50 kb inversion clade</taxon>
        <taxon>NPAAA clade</taxon>
        <taxon>indigoferoid/millettioid clade</taxon>
        <taxon>Phaseoleae</taxon>
        <taxon>Mucuna</taxon>
    </lineage>
</organism>
<dbReference type="OrthoDB" id="1731207at2759"/>
<accession>A0A371FGW0</accession>
<proteinExistence type="predicted"/>
<evidence type="ECO:0000256" key="1">
    <source>
        <dbReference type="SAM" id="MobiDB-lite"/>
    </source>
</evidence>
<gene>
    <name evidence="2" type="ORF">CR513_42286</name>
</gene>
<protein>
    <submittedName>
        <fullName evidence="2">Uncharacterized protein</fullName>
    </submittedName>
</protein>
<feature type="compositionally biased region" description="Polar residues" evidence="1">
    <location>
        <begin position="49"/>
        <end position="58"/>
    </location>
</feature>
<dbReference type="EMBL" id="QJKJ01009139">
    <property type="protein sequence ID" value="RDX77564.1"/>
    <property type="molecule type" value="Genomic_DNA"/>
</dbReference>
<keyword evidence="3" id="KW-1185">Reference proteome</keyword>
<dbReference type="Proteomes" id="UP000257109">
    <property type="component" value="Unassembled WGS sequence"/>
</dbReference>
<feature type="non-terminal residue" evidence="2">
    <location>
        <position position="1"/>
    </location>
</feature>
<evidence type="ECO:0000313" key="2">
    <source>
        <dbReference type="EMBL" id="RDX77564.1"/>
    </source>
</evidence>
<name>A0A371FGW0_MUCPR</name>
<comment type="caution">
    <text evidence="2">The sequence shown here is derived from an EMBL/GenBank/DDBJ whole genome shotgun (WGS) entry which is preliminary data.</text>
</comment>
<feature type="region of interest" description="Disordered" evidence="1">
    <location>
        <begin position="49"/>
        <end position="73"/>
    </location>
</feature>
<reference evidence="2" key="1">
    <citation type="submission" date="2018-05" db="EMBL/GenBank/DDBJ databases">
        <title>Draft genome of Mucuna pruriens seed.</title>
        <authorList>
            <person name="Nnadi N.E."/>
            <person name="Vos R."/>
            <person name="Hasami M.H."/>
            <person name="Devisetty U.K."/>
            <person name="Aguiy J.C."/>
        </authorList>
    </citation>
    <scope>NUCLEOTIDE SEQUENCE [LARGE SCALE GENOMIC DNA]</scope>
    <source>
        <strain evidence="2">JCA_2017</strain>
    </source>
</reference>
<dbReference type="AlphaFoldDB" id="A0A371FGW0"/>